<organism evidence="1 2">
    <name type="scientific">Thanatephorus cucumeris (strain AG1-IB / isolate 7/3/14)</name>
    <name type="common">Lettuce bottom rot fungus</name>
    <name type="synonym">Rhizoctonia solani</name>
    <dbReference type="NCBI Taxonomy" id="1108050"/>
    <lineage>
        <taxon>Eukaryota</taxon>
        <taxon>Fungi</taxon>
        <taxon>Dikarya</taxon>
        <taxon>Basidiomycota</taxon>
        <taxon>Agaricomycotina</taxon>
        <taxon>Agaricomycetes</taxon>
        <taxon>Cantharellales</taxon>
        <taxon>Ceratobasidiaceae</taxon>
        <taxon>Rhizoctonia</taxon>
        <taxon>Rhizoctonia solani AG-1</taxon>
    </lineage>
</organism>
<name>A0A0B7FX80_THACB</name>
<dbReference type="AlphaFoldDB" id="A0A0B7FX80"/>
<dbReference type="OrthoDB" id="3156967at2759"/>
<accession>A0A0B7FX80</accession>
<gene>
    <name evidence="1" type="ORF">RSOLAG1IB_12545</name>
</gene>
<dbReference type="Proteomes" id="UP000059188">
    <property type="component" value="Unassembled WGS sequence"/>
</dbReference>
<dbReference type="EMBL" id="LN679759">
    <property type="protein sequence ID" value="CEL62320.1"/>
    <property type="molecule type" value="Genomic_DNA"/>
</dbReference>
<evidence type="ECO:0000313" key="1">
    <source>
        <dbReference type="EMBL" id="CEL62320.1"/>
    </source>
</evidence>
<keyword evidence="2" id="KW-1185">Reference proteome</keyword>
<sequence length="176" mass="19555">MRPSVGGGLNLGYPPEEETLLCPPKTGTSEGLQAGFERMEQAVKELHETMKGAKDILECVNRVLVSTQRSQTMVGSFDQKTQSTIHVNPVNKEGVLATDCGLPLFRYFLSGMGYVLWMDSITLARYLKFFEIGSDLVQGEDNPVLINGTEDKATRLLFEHIGIDYNGAQYYRGNKN</sequence>
<proteinExistence type="predicted"/>
<protein>
    <submittedName>
        <fullName evidence="1">Uncharacterized protein</fullName>
    </submittedName>
</protein>
<reference evidence="1 2" key="1">
    <citation type="submission" date="2014-11" db="EMBL/GenBank/DDBJ databases">
        <authorList>
            <person name="Wibberg Daniel"/>
        </authorList>
    </citation>
    <scope>NUCLEOTIDE SEQUENCE [LARGE SCALE GENOMIC DNA]</scope>
    <source>
        <strain evidence="1">Rhizoctonia solani AG1-IB 7/3/14</strain>
    </source>
</reference>
<evidence type="ECO:0000313" key="2">
    <source>
        <dbReference type="Proteomes" id="UP000059188"/>
    </source>
</evidence>